<dbReference type="AlphaFoldDB" id="A0A7C9EG08"/>
<name>A0A7C9EG08_OPUST</name>
<sequence length="190" mass="21121">MFRINIRTAPTKMPSLMARNRTTETANRAALGRPAPSSFEIRVLTAQPRPKGTIHVVSEVLRLTDRTDVSNAGLGRRPAKRTINSNDHVSKQTIQAEGMLSLKNAGILRRASEENPVHVFEQEEENLTYSANNTALIQYEILLAKAAPLIPRPDLNTKTQQSGTCSKEMTAVLNIIGKTMFWVCKNLKIE</sequence>
<evidence type="ECO:0000313" key="1">
    <source>
        <dbReference type="EMBL" id="MBA4663585.1"/>
    </source>
</evidence>
<organism evidence="1">
    <name type="scientific">Opuntia streptacantha</name>
    <name type="common">Prickly pear cactus</name>
    <name type="synonym">Opuntia cardona</name>
    <dbReference type="NCBI Taxonomy" id="393608"/>
    <lineage>
        <taxon>Eukaryota</taxon>
        <taxon>Viridiplantae</taxon>
        <taxon>Streptophyta</taxon>
        <taxon>Embryophyta</taxon>
        <taxon>Tracheophyta</taxon>
        <taxon>Spermatophyta</taxon>
        <taxon>Magnoliopsida</taxon>
        <taxon>eudicotyledons</taxon>
        <taxon>Gunneridae</taxon>
        <taxon>Pentapetalae</taxon>
        <taxon>Caryophyllales</taxon>
        <taxon>Cactineae</taxon>
        <taxon>Cactaceae</taxon>
        <taxon>Opuntioideae</taxon>
        <taxon>Opuntia</taxon>
    </lineage>
</organism>
<reference evidence="1" key="1">
    <citation type="journal article" date="2013" name="J. Plant Res.">
        <title>Effect of fungi and light on seed germination of three Opuntia species from semiarid lands of central Mexico.</title>
        <authorList>
            <person name="Delgado-Sanchez P."/>
            <person name="Jimenez-Bremont J.F."/>
            <person name="Guerrero-Gonzalez Mde L."/>
            <person name="Flores J."/>
        </authorList>
    </citation>
    <scope>NUCLEOTIDE SEQUENCE</scope>
    <source>
        <tissue evidence="1">Cladode</tissue>
    </source>
</reference>
<accession>A0A7C9EG08</accession>
<proteinExistence type="predicted"/>
<protein>
    <submittedName>
        <fullName evidence="1">Uncharacterized protein</fullName>
    </submittedName>
</protein>
<reference evidence="1" key="2">
    <citation type="submission" date="2020-07" db="EMBL/GenBank/DDBJ databases">
        <authorList>
            <person name="Vera ALvarez R."/>
            <person name="Arias-Moreno D.M."/>
            <person name="Jimenez-Jacinto V."/>
            <person name="Jimenez-Bremont J.F."/>
            <person name="Swaminathan K."/>
            <person name="Moose S.P."/>
            <person name="Guerrero-Gonzalez M.L."/>
            <person name="Marino-Ramirez L."/>
            <person name="Landsman D."/>
            <person name="Rodriguez-Kessler M."/>
            <person name="Delgado-Sanchez P."/>
        </authorList>
    </citation>
    <scope>NUCLEOTIDE SEQUENCE</scope>
    <source>
        <tissue evidence="1">Cladode</tissue>
    </source>
</reference>
<dbReference type="EMBL" id="GISG01220810">
    <property type="protein sequence ID" value="MBA4663585.1"/>
    <property type="molecule type" value="Transcribed_RNA"/>
</dbReference>